<dbReference type="EMBL" id="JABWDY010002372">
    <property type="protein sequence ID" value="KAF5206695.1"/>
    <property type="molecule type" value="Genomic_DNA"/>
</dbReference>
<name>A0A7J6XCW1_THATH</name>
<protein>
    <submittedName>
        <fullName evidence="1">Uncharacterized protein</fullName>
    </submittedName>
</protein>
<evidence type="ECO:0000313" key="1">
    <source>
        <dbReference type="EMBL" id="KAF5206695.1"/>
    </source>
</evidence>
<dbReference type="AlphaFoldDB" id="A0A7J6XCW1"/>
<reference evidence="1 2" key="1">
    <citation type="submission" date="2020-06" db="EMBL/GenBank/DDBJ databases">
        <title>Transcriptomic and genomic resources for Thalictrum thalictroides and T. hernandezii: Facilitating candidate gene discovery in an emerging model plant lineage.</title>
        <authorList>
            <person name="Arias T."/>
            <person name="Riano-Pachon D.M."/>
            <person name="Di Stilio V.S."/>
        </authorList>
    </citation>
    <scope>NUCLEOTIDE SEQUENCE [LARGE SCALE GENOMIC DNA]</scope>
    <source>
        <strain evidence="2">cv. WT478/WT964</strain>
        <tissue evidence="1">Leaves</tissue>
    </source>
</reference>
<dbReference type="Proteomes" id="UP000554482">
    <property type="component" value="Unassembled WGS sequence"/>
</dbReference>
<proteinExistence type="predicted"/>
<comment type="caution">
    <text evidence="1">The sequence shown here is derived from an EMBL/GenBank/DDBJ whole genome shotgun (WGS) entry which is preliminary data.</text>
</comment>
<keyword evidence="2" id="KW-1185">Reference proteome</keyword>
<sequence>MENDEDQNDEMEHLEIAVNRKWSLLSFPDVIDLGGIHDVDDKQWRNTAIGKIHTKKWFDIDDVKRELIRNWKIKNKFDIGKIADGHDFGVCRDLHKLRTQHARYVVEVDPLQEKIEDKKLKDWQEARAKKEETRKMMQVRSKWVNSQGEFETIGEDVDLTIESRELVVHDGRKITNVEENGEKIKVTEAQQVEEKNVTNNGNDQVSKGLTSQVEMMEDLLEGNNMEATVMDFSPQPKIGSAMKVDSVKIQSVVMTDVNTSAGKEAINEEESTIVLVKKPA</sequence>
<accession>A0A7J6XCW1</accession>
<evidence type="ECO:0000313" key="2">
    <source>
        <dbReference type="Proteomes" id="UP000554482"/>
    </source>
</evidence>
<gene>
    <name evidence="1" type="ORF">FRX31_003719</name>
</gene>
<organism evidence="1 2">
    <name type="scientific">Thalictrum thalictroides</name>
    <name type="common">Rue-anemone</name>
    <name type="synonym">Anemone thalictroides</name>
    <dbReference type="NCBI Taxonomy" id="46969"/>
    <lineage>
        <taxon>Eukaryota</taxon>
        <taxon>Viridiplantae</taxon>
        <taxon>Streptophyta</taxon>
        <taxon>Embryophyta</taxon>
        <taxon>Tracheophyta</taxon>
        <taxon>Spermatophyta</taxon>
        <taxon>Magnoliopsida</taxon>
        <taxon>Ranunculales</taxon>
        <taxon>Ranunculaceae</taxon>
        <taxon>Thalictroideae</taxon>
        <taxon>Thalictrum</taxon>
    </lineage>
</organism>